<dbReference type="SMART" id="SM00142">
    <property type="entry name" value="PI3K_C2"/>
    <property type="match status" value="1"/>
</dbReference>
<dbReference type="CDD" id="cd04012">
    <property type="entry name" value="C2A_PI3K_class_II"/>
    <property type="match status" value="1"/>
</dbReference>
<dbReference type="PROSITE" id="PS50290">
    <property type="entry name" value="PI3_4_KINASE_3"/>
    <property type="match status" value="1"/>
</dbReference>
<dbReference type="GO" id="GO:0016303">
    <property type="term" value="F:1-phosphatidylinositol-3-kinase activity"/>
    <property type="evidence" value="ECO:0007669"/>
    <property type="project" value="UniProtKB-EC"/>
</dbReference>
<dbReference type="PROSITE" id="PS00916">
    <property type="entry name" value="PI3_4_KINASE_2"/>
    <property type="match status" value="1"/>
</dbReference>
<dbReference type="PROSITE" id="PS51546">
    <property type="entry name" value="PI3K_RBD"/>
    <property type="match status" value="1"/>
</dbReference>
<feature type="region of interest" description="Disordered" evidence="18">
    <location>
        <begin position="142"/>
        <end position="187"/>
    </location>
</feature>
<dbReference type="Pfam" id="PF00792">
    <property type="entry name" value="PI3K_C2"/>
    <property type="match status" value="1"/>
</dbReference>
<feature type="region of interest" description="Disordered" evidence="18">
    <location>
        <begin position="83"/>
        <end position="119"/>
    </location>
</feature>
<comment type="cofactor">
    <cofactor evidence="2">
        <name>Mg(2+)</name>
        <dbReference type="ChEBI" id="CHEBI:18420"/>
    </cofactor>
</comment>
<dbReference type="FunFam" id="1.10.1070.11:FF:000003">
    <property type="entry name" value="Phosphatidylinositol 4-phosphate 3-kinase C2 domain-containing subunit beta"/>
    <property type="match status" value="1"/>
</dbReference>
<sequence length="1764" mass="197645">MSSTQGSGEHWESLESVGISHKELAMAEALQMEYDALSRLRHDKEESRAKQNTEPSLISWDGLDLDFYSKPSGRRNELKLLRGLSGSDPTLNYNSLSPQEGPPGHCISQGSRPGPDPWPKGSLAGDYLLLFDGSDAGLSLSPGLGELEDSSKKLSPPPLPPRVSIWDAPPLPPRKGSPSSSKLSQPNDINTFSLVEQPEGKLLGPRILEEEEAPRGGGPGRLLGSVGCDGINDAITRLNLKSTYDAELLRDATRGWKEGRRPLDFGKDTPGKPVARSKTMPPQVPPRTYNSRGANRKNAAPGKNHRISAAPGECGLGPPRLPSGGETPCALGLYHHPALAGLPAGPMLLVPGPWSQLWNGLAPNASLAPPGPASARQTPRAGVGRCHRGLPAGQTSFRLGAASGQVMPGGDDTAALLLKVGSRPHAVANGHELFEVSEERDEEVAAFCHMLDVLRAGYDVREYALTGYVWSAVTPSPEHLGDEVNLKVTVLCNSLREPLTFTCNCSSTVDLLIYQTLCYTHDELREVDVGDFVLKPCGLEEFLQNKHALGSHEYIQYCRKFDVDIRLQLMEQKAVRRELARTVSDDQSPSTLNYLVHLQERPVKQTISRQALSLLFDTYHNEVDAFLLADGDFPLKADRVVQSVKAICNALAAVETPEITSALNQLPPCPSRMQPKIQKDPTVLAVRENREKAVEALTAAILDLVELYCNTFNADFQTTVPGSRRHDLVQEACHFSGPLAFTVYASHRIPITWVTSYEEFFLSCSLSHGGKELCSPLQTRRVHFSKYLFHLVIWDQQICFPVQVNRLPRETLLCATLYALPVPPPGSSSEANKQRRVPEALGWVTTPLFNFRQVLTCGRKLLGLWPATQENPSARWSAPNFHQPDSVILQIDFPTSAFDVKFTSPAGDKFSPRYEFGSLREEDQRKLRNITQKECLYWLTDADKKRLWEKRYYCHSEVSCLPLVLASAPSWEWACLPDVYALLKQWTPMNHQDALGLLHATFPDQEVRRMAVKWIDSLSDAELLDYLPQLVQALKYECYLDSPLVRFLLKRAVSDLRVTHYFFWYTCRGREGHAFPKAQGGELALRVSLYGIKDSQFSMRYQYLLAALLCCCGQGLREEFNRQCWLVSSLAKLAQQVREAAPSARQGILRAGLDEVRQFFTLNGSCRLPLSPSLLVKGIVPRDCSYFNSNAVPLKLSFQNVDPLGENIRVIFKCGDDLRQDMLTLQMIRIMSKIWVQEGLDMRMVIFRCFSTGRGKGMVEMIPNAETLRKIQVEHGVTGSFKDRPLADWLQKHNPGEDEYEKAVENFIYSCAGCCVATYVLGICDRHNDNIMLRTTGHMFHIDFGRFLGHAQMFGNIKRDRAPFVFTSDMAYVINGGDKPSSRFHDFVDLCCQAYNLIRKHTHLFLNLLGLMLSCGIPELSDLEDLKYVYDALRPQDTEANATTFFTRLIESSLGSVATKLNFFIHNLAQMKFTGSDDRITLSFAPRTHTLKSSGRICDVFLCRHEKIFHPSKAYIYVVKVMRENAHEATYIQRTFEEFQEFHSKLRLLFPASLLPSFPSRFVIGRSRGEAVAERRKEELNGYIWHLIHATPEVAECDLVYTFFHPLPRDEKAAGTSPAPKASDGTWARPVGKVGGEVKLSISYKNNKLFIMVMHIRGLQQLQDGNDPDPYVKIYLLPDPQKTTKKKTKVARKTCNPTYNEMLVYDGIPKGDLEQRELQLSVLSEQGFWENILLGEVHIRLRELDLAQEKTGWFALGSRSHETL</sequence>
<keyword evidence="11" id="KW-0418">Kinase</keyword>
<dbReference type="InterPro" id="IPR001263">
    <property type="entry name" value="PI3K_accessory_dom"/>
</dbReference>
<reference evidence="25" key="1">
    <citation type="journal article" date="2021" name="Evol. Appl.">
        <title>The genome of the Pyrenean desman and the effects of bottlenecks and inbreeding on the genomic landscape of an endangered species.</title>
        <authorList>
            <person name="Escoda L."/>
            <person name="Castresana J."/>
        </authorList>
    </citation>
    <scope>NUCLEOTIDE SEQUENCE</scope>
    <source>
        <strain evidence="25">IBE-C5619</strain>
    </source>
</reference>
<protein>
    <submittedName>
        <fullName evidence="25">Phosphatidylinositol 4-phosphate 3-kinase C2 domain-containing subunit beta</fullName>
    </submittedName>
</protein>
<dbReference type="InterPro" id="IPR011009">
    <property type="entry name" value="Kinase-like_dom_sf"/>
</dbReference>
<dbReference type="CDD" id="cd00869">
    <property type="entry name" value="PI3Ka_II"/>
    <property type="match status" value="1"/>
</dbReference>
<evidence type="ECO:0000256" key="6">
    <source>
        <dbReference type="ARBA" id="ARBA00006209"/>
    </source>
</evidence>
<dbReference type="InterPro" id="IPR018936">
    <property type="entry name" value="PI3/4_kinase_CS"/>
</dbReference>
<dbReference type="GO" id="GO:0048015">
    <property type="term" value="P:phosphatidylinositol-mediated signaling"/>
    <property type="evidence" value="ECO:0007669"/>
    <property type="project" value="TreeGrafter"/>
</dbReference>
<evidence type="ECO:0000256" key="18">
    <source>
        <dbReference type="SAM" id="MobiDB-lite"/>
    </source>
</evidence>
<evidence type="ECO:0000256" key="15">
    <source>
        <dbReference type="ARBA" id="ARBA00023242"/>
    </source>
</evidence>
<evidence type="ECO:0000256" key="8">
    <source>
        <dbReference type="ARBA" id="ARBA00022490"/>
    </source>
</evidence>
<dbReference type="PROSITE" id="PS00915">
    <property type="entry name" value="PI3_4_KINASE_1"/>
    <property type="match status" value="1"/>
</dbReference>
<proteinExistence type="inferred from homology"/>
<dbReference type="SUPFAM" id="SSF49562">
    <property type="entry name" value="C2 domain (Calcium/lipid-binding domain, CaLB)"/>
    <property type="match status" value="2"/>
</dbReference>
<keyword evidence="8" id="KW-0963">Cytoplasm</keyword>
<dbReference type="PROSITE" id="PS51547">
    <property type="entry name" value="C2_PI3K"/>
    <property type="match status" value="1"/>
</dbReference>
<dbReference type="FunFam" id="3.30.1520.10:FF:000006">
    <property type="entry name" value="Phosphatidylinositol 4-phosphate 3-kinase C2 domain-containing subunit alpha"/>
    <property type="match status" value="1"/>
</dbReference>
<evidence type="ECO:0000256" key="14">
    <source>
        <dbReference type="ARBA" id="ARBA00023136"/>
    </source>
</evidence>
<dbReference type="PANTHER" id="PTHR10048:SF30">
    <property type="entry name" value="PHOSPHATIDYLINOSITOL 4-PHOSPHATE 3-KINASE C2 DOMAIN-CONTAINING SUBUNIT BETA"/>
    <property type="match status" value="1"/>
</dbReference>
<dbReference type="SMART" id="SM00145">
    <property type="entry name" value="PI3Ka"/>
    <property type="match status" value="1"/>
</dbReference>
<dbReference type="GO" id="GO:0005634">
    <property type="term" value="C:nucleus"/>
    <property type="evidence" value="ECO:0007669"/>
    <property type="project" value="UniProtKB-SubCell"/>
</dbReference>
<comment type="catalytic activity">
    <reaction evidence="17">
        <text>a 1,2-diacyl-sn-glycero-3-phospho-(1D-myo-inositol 4-phosphate) + ATP = a 1,2-diacyl-sn-glycero-3-phospho-(1D-myo-inositol-3,4-bisphosphate) + ADP + H(+)</text>
        <dbReference type="Rhea" id="RHEA:18373"/>
        <dbReference type="ChEBI" id="CHEBI:15378"/>
        <dbReference type="ChEBI" id="CHEBI:30616"/>
        <dbReference type="ChEBI" id="CHEBI:57658"/>
        <dbReference type="ChEBI" id="CHEBI:58178"/>
        <dbReference type="ChEBI" id="CHEBI:456216"/>
        <dbReference type="EC" id="2.7.1.154"/>
    </reaction>
    <physiologicalReaction direction="left-to-right" evidence="17">
        <dbReference type="Rhea" id="RHEA:18374"/>
    </physiologicalReaction>
</comment>
<dbReference type="Pfam" id="PF00787">
    <property type="entry name" value="PX"/>
    <property type="match status" value="1"/>
</dbReference>
<evidence type="ECO:0000259" key="23">
    <source>
        <dbReference type="PROSITE" id="PS51546"/>
    </source>
</evidence>
<name>A0A8J6ACA4_GALPY</name>
<keyword evidence="10" id="KW-0547">Nucleotide-binding</keyword>
<dbReference type="InterPro" id="IPR042236">
    <property type="entry name" value="PI3K_accessory_sf"/>
</dbReference>
<keyword evidence="12" id="KW-0067">ATP-binding</keyword>
<keyword evidence="13" id="KW-0443">Lipid metabolism</keyword>
<dbReference type="FunFam" id="1.25.40.70:FF:000005">
    <property type="entry name" value="Phosphatidylinositol 4-phosphate 3-kinase C2 domain-containing subunit beta"/>
    <property type="match status" value="1"/>
</dbReference>
<evidence type="ECO:0000313" key="25">
    <source>
        <dbReference type="EMBL" id="KAG8518068.1"/>
    </source>
</evidence>
<feature type="compositionally biased region" description="Polar residues" evidence="18">
    <location>
        <begin position="87"/>
        <end position="98"/>
    </location>
</feature>
<dbReference type="GO" id="GO:0005942">
    <property type="term" value="C:phosphatidylinositol 3-kinase complex"/>
    <property type="evidence" value="ECO:0007669"/>
    <property type="project" value="TreeGrafter"/>
</dbReference>
<dbReference type="SMART" id="SM00144">
    <property type="entry name" value="PI3K_rbd"/>
    <property type="match status" value="1"/>
</dbReference>
<evidence type="ECO:0000256" key="10">
    <source>
        <dbReference type="ARBA" id="ARBA00022741"/>
    </source>
</evidence>
<evidence type="ECO:0000256" key="16">
    <source>
        <dbReference type="ARBA" id="ARBA00023985"/>
    </source>
</evidence>
<keyword evidence="14" id="KW-0472">Membrane</keyword>
<dbReference type="SUPFAM" id="SSF54236">
    <property type="entry name" value="Ubiquitin-like"/>
    <property type="match status" value="1"/>
</dbReference>
<comment type="catalytic activity">
    <reaction evidence="16">
        <text>a 1,2-diacyl-sn-glycero-3-phospho-(1D-myo-inositol) + ATP = a 1,2-diacyl-sn-glycero-3-phospho-(1D-myo-inositol-3-phosphate) + ADP + H(+)</text>
        <dbReference type="Rhea" id="RHEA:12709"/>
        <dbReference type="ChEBI" id="CHEBI:15378"/>
        <dbReference type="ChEBI" id="CHEBI:30616"/>
        <dbReference type="ChEBI" id="CHEBI:57880"/>
        <dbReference type="ChEBI" id="CHEBI:58088"/>
        <dbReference type="ChEBI" id="CHEBI:456216"/>
        <dbReference type="EC" id="2.7.1.137"/>
    </reaction>
    <physiologicalReaction direction="left-to-right" evidence="16">
        <dbReference type="Rhea" id="RHEA:12710"/>
    </physiologicalReaction>
</comment>
<organism evidence="25 26">
    <name type="scientific">Galemys pyrenaicus</name>
    <name type="common">Iberian desman</name>
    <name type="synonym">Pyrenean desman</name>
    <dbReference type="NCBI Taxonomy" id="202257"/>
    <lineage>
        <taxon>Eukaryota</taxon>
        <taxon>Metazoa</taxon>
        <taxon>Chordata</taxon>
        <taxon>Craniata</taxon>
        <taxon>Vertebrata</taxon>
        <taxon>Euteleostomi</taxon>
        <taxon>Mammalia</taxon>
        <taxon>Eutheria</taxon>
        <taxon>Laurasiatheria</taxon>
        <taxon>Eulipotyphla</taxon>
        <taxon>Talpidae</taxon>
        <taxon>Galemys</taxon>
    </lineage>
</organism>
<evidence type="ECO:0000256" key="5">
    <source>
        <dbReference type="ARBA" id="ARBA00004496"/>
    </source>
</evidence>
<dbReference type="Gene3D" id="3.30.1010.10">
    <property type="entry name" value="Phosphatidylinositol 3-kinase Catalytic Subunit, Chain A, domain 4"/>
    <property type="match status" value="1"/>
</dbReference>
<dbReference type="CDD" id="cd00895">
    <property type="entry name" value="PI3Kc_C2_beta"/>
    <property type="match status" value="1"/>
</dbReference>
<dbReference type="GO" id="GO:0043491">
    <property type="term" value="P:phosphatidylinositol 3-kinase/protein kinase B signal transduction"/>
    <property type="evidence" value="ECO:0007669"/>
    <property type="project" value="TreeGrafter"/>
</dbReference>
<evidence type="ECO:0000256" key="17">
    <source>
        <dbReference type="ARBA" id="ARBA00029297"/>
    </source>
</evidence>
<comment type="subcellular location">
    <subcellularLocation>
        <location evidence="4">Cell membrane</location>
    </subcellularLocation>
    <subcellularLocation>
        <location evidence="5">Cytoplasm</location>
    </subcellularLocation>
    <subcellularLocation>
        <location evidence="3">Nucleus</location>
    </subcellularLocation>
</comment>
<dbReference type="Gene3D" id="1.25.40.70">
    <property type="entry name" value="Phosphatidylinositol 3-kinase, accessory domain (PIK)"/>
    <property type="match status" value="1"/>
</dbReference>
<dbReference type="GO" id="GO:0005886">
    <property type="term" value="C:plasma membrane"/>
    <property type="evidence" value="ECO:0007669"/>
    <property type="project" value="UniProtKB-SubCell"/>
</dbReference>
<dbReference type="InterPro" id="IPR036940">
    <property type="entry name" value="PI3/4_kinase_cat_sf"/>
</dbReference>
<feature type="domain" description="PX" evidence="20">
    <location>
        <begin position="1495"/>
        <end position="1611"/>
    </location>
</feature>
<keyword evidence="26" id="KW-1185">Reference proteome</keyword>
<dbReference type="GO" id="GO:0005737">
    <property type="term" value="C:cytoplasm"/>
    <property type="evidence" value="ECO:0007669"/>
    <property type="project" value="UniProtKB-SubCell"/>
</dbReference>
<evidence type="ECO:0000259" key="20">
    <source>
        <dbReference type="PROSITE" id="PS50195"/>
    </source>
</evidence>
<dbReference type="InterPro" id="IPR000008">
    <property type="entry name" value="C2_dom"/>
</dbReference>
<evidence type="ECO:0000256" key="13">
    <source>
        <dbReference type="ARBA" id="ARBA00023098"/>
    </source>
</evidence>
<evidence type="ECO:0000256" key="11">
    <source>
        <dbReference type="ARBA" id="ARBA00022777"/>
    </source>
</evidence>
<accession>A0A8J6ACA4</accession>
<evidence type="ECO:0000256" key="9">
    <source>
        <dbReference type="ARBA" id="ARBA00022679"/>
    </source>
</evidence>
<dbReference type="PANTHER" id="PTHR10048">
    <property type="entry name" value="PHOSPHATIDYLINOSITOL KINASE"/>
    <property type="match status" value="1"/>
</dbReference>
<dbReference type="PROSITE" id="PS50195">
    <property type="entry name" value="PX"/>
    <property type="match status" value="1"/>
</dbReference>
<comment type="similarity">
    <text evidence="6">Belongs to the PI3/PI4-kinase family. Type III PI4K subfamily.</text>
</comment>
<dbReference type="SUPFAM" id="SSF48371">
    <property type="entry name" value="ARM repeat"/>
    <property type="match status" value="1"/>
</dbReference>
<feature type="compositionally biased region" description="Basic and acidic residues" evidence="18">
    <location>
        <begin position="258"/>
        <end position="270"/>
    </location>
</feature>
<evidence type="ECO:0000259" key="21">
    <source>
        <dbReference type="PROSITE" id="PS50290"/>
    </source>
</evidence>
<evidence type="ECO:0000256" key="2">
    <source>
        <dbReference type="ARBA" id="ARBA00001946"/>
    </source>
</evidence>
<dbReference type="FunFam" id="3.30.1010.10:FF:000001">
    <property type="entry name" value="Phosphatidylinositol 4-phosphate 3-kinase C2 domain-containing subunit beta"/>
    <property type="match status" value="1"/>
</dbReference>
<dbReference type="GO" id="GO:0035005">
    <property type="term" value="F:1-phosphatidylinositol-4-phosphate 3-kinase activity"/>
    <property type="evidence" value="ECO:0007669"/>
    <property type="project" value="UniProtKB-EC"/>
</dbReference>
<keyword evidence="9" id="KW-0808">Transferase</keyword>
<evidence type="ECO:0000256" key="1">
    <source>
        <dbReference type="ARBA" id="ARBA00001913"/>
    </source>
</evidence>
<dbReference type="GO" id="GO:0035091">
    <property type="term" value="F:phosphatidylinositol binding"/>
    <property type="evidence" value="ECO:0007669"/>
    <property type="project" value="InterPro"/>
</dbReference>
<dbReference type="Gene3D" id="3.10.20.90">
    <property type="entry name" value="Phosphatidylinositol 3-kinase Catalytic Subunit, Chain A, domain 1"/>
    <property type="match status" value="1"/>
</dbReference>
<dbReference type="FunFam" id="3.10.20.90:FF:000105">
    <property type="entry name" value="phosphatidylinositol 4-phosphate 3-kinase C2 domain-containing subunit beta"/>
    <property type="match status" value="1"/>
</dbReference>
<dbReference type="InterPro" id="IPR015433">
    <property type="entry name" value="PI3/4_kinase"/>
</dbReference>
<feature type="compositionally biased region" description="Polar residues" evidence="18">
    <location>
        <begin position="177"/>
        <end position="187"/>
    </location>
</feature>
<evidence type="ECO:0000256" key="3">
    <source>
        <dbReference type="ARBA" id="ARBA00004123"/>
    </source>
</evidence>
<dbReference type="CDD" id="cd08381">
    <property type="entry name" value="C2B_PI3K_class_II"/>
    <property type="match status" value="1"/>
</dbReference>
<dbReference type="SMART" id="SM00239">
    <property type="entry name" value="C2"/>
    <property type="match status" value="1"/>
</dbReference>
<evidence type="ECO:0000259" key="24">
    <source>
        <dbReference type="PROSITE" id="PS51547"/>
    </source>
</evidence>
<dbReference type="Pfam" id="PF00794">
    <property type="entry name" value="PI3K_rbd"/>
    <property type="match status" value="1"/>
</dbReference>
<dbReference type="PROSITE" id="PS50004">
    <property type="entry name" value="C2"/>
    <property type="match status" value="1"/>
</dbReference>
<dbReference type="Pfam" id="PF00613">
    <property type="entry name" value="PI3Ka"/>
    <property type="match status" value="1"/>
</dbReference>
<dbReference type="Pfam" id="PF00168">
    <property type="entry name" value="C2"/>
    <property type="match status" value="1"/>
</dbReference>
<dbReference type="PROSITE" id="PS51545">
    <property type="entry name" value="PIK_HELICAL"/>
    <property type="match status" value="1"/>
</dbReference>
<evidence type="ECO:0000256" key="4">
    <source>
        <dbReference type="ARBA" id="ARBA00004236"/>
    </source>
</evidence>
<dbReference type="InterPro" id="IPR000403">
    <property type="entry name" value="PI3/4_kinase_cat_dom"/>
</dbReference>
<dbReference type="SMART" id="SM00312">
    <property type="entry name" value="PX"/>
    <property type="match status" value="1"/>
</dbReference>
<dbReference type="InterPro" id="IPR001683">
    <property type="entry name" value="PX_dom"/>
</dbReference>
<evidence type="ECO:0000259" key="19">
    <source>
        <dbReference type="PROSITE" id="PS50004"/>
    </source>
</evidence>
<dbReference type="InterPro" id="IPR035892">
    <property type="entry name" value="C2_domain_sf"/>
</dbReference>
<dbReference type="EMBL" id="JAGFMF010011641">
    <property type="protein sequence ID" value="KAG8518068.1"/>
    <property type="molecule type" value="Genomic_DNA"/>
</dbReference>
<gene>
    <name evidence="25" type="ORF">J0S82_016908</name>
</gene>
<dbReference type="CDD" id="cd07290">
    <property type="entry name" value="PX_PI3K_C2_beta"/>
    <property type="match status" value="1"/>
</dbReference>
<feature type="domain" description="C2" evidence="19">
    <location>
        <begin position="1634"/>
        <end position="1754"/>
    </location>
</feature>
<dbReference type="GO" id="GO:0016477">
    <property type="term" value="P:cell migration"/>
    <property type="evidence" value="ECO:0007669"/>
    <property type="project" value="TreeGrafter"/>
</dbReference>
<keyword evidence="7" id="KW-1003">Cell membrane</keyword>
<dbReference type="FunFam" id="2.60.40.150:FF:000065">
    <property type="entry name" value="phosphatidylinositol 4-phosphate 3-kinase C2 domain-containing subunit beta"/>
    <property type="match status" value="1"/>
</dbReference>
<feature type="domain" description="C2 PI3K-type" evidence="24">
    <location>
        <begin position="735"/>
        <end position="894"/>
    </location>
</feature>
<evidence type="ECO:0000256" key="7">
    <source>
        <dbReference type="ARBA" id="ARBA00022475"/>
    </source>
</evidence>
<dbReference type="InterPro" id="IPR002420">
    <property type="entry name" value="PI3K-type_C2_dom"/>
</dbReference>
<dbReference type="FunFam" id="2.60.40.150:FF:000036">
    <property type="entry name" value="phosphatidylinositol 4-phosphate 3-kinase C2 domain-containing subunit beta"/>
    <property type="match status" value="1"/>
</dbReference>
<feature type="domain" description="PI3K-RBD" evidence="23">
    <location>
        <begin position="483"/>
        <end position="571"/>
    </location>
</feature>
<dbReference type="SUPFAM" id="SSF64268">
    <property type="entry name" value="PX domain"/>
    <property type="match status" value="1"/>
</dbReference>
<dbReference type="InterPro" id="IPR042134">
    <property type="entry name" value="PX_PI3K_C2_beta"/>
</dbReference>
<dbReference type="SUPFAM" id="SSF56112">
    <property type="entry name" value="Protein kinase-like (PK-like)"/>
    <property type="match status" value="1"/>
</dbReference>
<evidence type="ECO:0000313" key="26">
    <source>
        <dbReference type="Proteomes" id="UP000700334"/>
    </source>
</evidence>
<dbReference type="Gene3D" id="3.30.1520.10">
    <property type="entry name" value="Phox-like domain"/>
    <property type="match status" value="1"/>
</dbReference>
<dbReference type="Proteomes" id="UP000700334">
    <property type="component" value="Unassembled WGS sequence"/>
</dbReference>
<dbReference type="SMART" id="SM00146">
    <property type="entry name" value="PI3Kc"/>
    <property type="match status" value="1"/>
</dbReference>
<dbReference type="InterPro" id="IPR000341">
    <property type="entry name" value="PI3K_Ras-bd_dom"/>
</dbReference>
<feature type="domain" description="PI3K/PI4K catalytic" evidence="21">
    <location>
        <begin position="1180"/>
        <end position="1458"/>
    </location>
</feature>
<evidence type="ECO:0000256" key="12">
    <source>
        <dbReference type="ARBA" id="ARBA00022840"/>
    </source>
</evidence>
<dbReference type="InterPro" id="IPR036871">
    <property type="entry name" value="PX_dom_sf"/>
</dbReference>
<evidence type="ECO:0000259" key="22">
    <source>
        <dbReference type="PROSITE" id="PS51545"/>
    </source>
</evidence>
<dbReference type="OrthoDB" id="67688at2759"/>
<dbReference type="InterPro" id="IPR016024">
    <property type="entry name" value="ARM-type_fold"/>
</dbReference>
<keyword evidence="15" id="KW-0539">Nucleus</keyword>
<dbReference type="Gene3D" id="1.10.1070.11">
    <property type="entry name" value="Phosphatidylinositol 3-/4-kinase, catalytic domain"/>
    <property type="match status" value="1"/>
</dbReference>
<dbReference type="GO" id="GO:0005524">
    <property type="term" value="F:ATP binding"/>
    <property type="evidence" value="ECO:0007669"/>
    <property type="project" value="UniProtKB-KW"/>
</dbReference>
<comment type="caution">
    <text evidence="25">The sequence shown here is derived from an EMBL/GenBank/DDBJ whole genome shotgun (WGS) entry which is preliminary data.</text>
</comment>
<dbReference type="Pfam" id="PF00454">
    <property type="entry name" value="PI3_PI4_kinase"/>
    <property type="match status" value="1"/>
</dbReference>
<dbReference type="InterPro" id="IPR029071">
    <property type="entry name" value="Ubiquitin-like_domsf"/>
</dbReference>
<dbReference type="Gene3D" id="2.60.40.150">
    <property type="entry name" value="C2 domain"/>
    <property type="match status" value="2"/>
</dbReference>
<feature type="domain" description="PIK helical" evidence="22">
    <location>
        <begin position="913"/>
        <end position="1090"/>
    </location>
</feature>
<feature type="region of interest" description="Disordered" evidence="18">
    <location>
        <begin position="258"/>
        <end position="309"/>
    </location>
</feature>
<comment type="cofactor">
    <cofactor evidence="1">
        <name>Ca(2+)</name>
        <dbReference type="ChEBI" id="CHEBI:29108"/>
    </cofactor>
</comment>